<dbReference type="PIRSF" id="PIRSF019422">
    <property type="entry name" value="MltA"/>
    <property type="match status" value="1"/>
</dbReference>
<keyword evidence="4" id="KW-0961">Cell wall biogenesis/degradation</keyword>
<dbReference type="PANTHER" id="PTHR30124">
    <property type="entry name" value="MEMBRANE-BOUND LYTIC MUREIN TRANSGLYCOSYLASE A"/>
    <property type="match status" value="1"/>
</dbReference>
<name>A0A8J6THK2_9BACT</name>
<dbReference type="InterPro" id="IPR010611">
    <property type="entry name" value="3D_dom"/>
</dbReference>
<evidence type="ECO:0000256" key="2">
    <source>
        <dbReference type="ARBA" id="ARBA00012587"/>
    </source>
</evidence>
<comment type="catalytic activity">
    <reaction evidence="1">
        <text>Exolytic cleavage of the (1-&gt;4)-beta-glycosidic linkage between N-acetylmuramic acid (MurNAc) and N-acetylglucosamine (GlcNAc) residues in peptidoglycan, from either the reducing or the non-reducing ends of the peptidoglycan chains, with concomitant formation of a 1,6-anhydrobond in the MurNAc residue.</text>
        <dbReference type="EC" id="4.2.2.n1"/>
    </reaction>
</comment>
<comment type="caution">
    <text evidence="7">The sequence shown here is derived from an EMBL/GenBank/DDBJ whole genome shotgun (WGS) entry which is preliminary data.</text>
</comment>
<evidence type="ECO:0000256" key="1">
    <source>
        <dbReference type="ARBA" id="ARBA00001420"/>
    </source>
</evidence>
<dbReference type="GO" id="GO:0009254">
    <property type="term" value="P:peptidoglycan turnover"/>
    <property type="evidence" value="ECO:0007669"/>
    <property type="project" value="InterPro"/>
</dbReference>
<dbReference type="CDD" id="cd14485">
    <property type="entry name" value="mltA_like_LT_A"/>
    <property type="match status" value="1"/>
</dbReference>
<dbReference type="CDD" id="cd14668">
    <property type="entry name" value="mlta_B"/>
    <property type="match status" value="1"/>
</dbReference>
<reference evidence="7 8" key="1">
    <citation type="submission" date="2020-08" db="EMBL/GenBank/DDBJ databases">
        <title>Bridging the membrane lipid divide: bacteria of the FCB group superphylum have the potential to synthesize archaeal ether lipids.</title>
        <authorList>
            <person name="Villanueva L."/>
            <person name="Von Meijenfeldt F.A.B."/>
            <person name="Westbye A.B."/>
            <person name="Yadav S."/>
            <person name="Hopmans E.C."/>
            <person name="Dutilh B.E."/>
            <person name="Sinninghe Damste J.S."/>
        </authorList>
    </citation>
    <scope>NUCLEOTIDE SEQUENCE [LARGE SCALE GENOMIC DNA]</scope>
    <source>
        <strain evidence="7">NIOZ-UU30</strain>
    </source>
</reference>
<accession>A0A8J6THK2</accession>
<dbReference type="Proteomes" id="UP000603434">
    <property type="component" value="Unassembled WGS sequence"/>
</dbReference>
<dbReference type="SUPFAM" id="SSF50685">
    <property type="entry name" value="Barwin-like endoglucanases"/>
    <property type="match status" value="1"/>
</dbReference>
<gene>
    <name evidence="7" type="ORF">H8E23_00550</name>
</gene>
<evidence type="ECO:0000313" key="8">
    <source>
        <dbReference type="Proteomes" id="UP000603434"/>
    </source>
</evidence>
<dbReference type="GO" id="GO:0019867">
    <property type="term" value="C:outer membrane"/>
    <property type="evidence" value="ECO:0007669"/>
    <property type="project" value="InterPro"/>
</dbReference>
<sequence length="406" mass="46519">MNYNIANNYKPFFVVASMLILLLSGCALIKKPPPERESALKKITSFEYPEFADDMDYADLEHSILQSLSYLQKIPSLQTFCFGKDIYDTAHMIRSLEHFLDFIKTKPSREVLNTYIVSNYRIYRSGGGDSGEVLFTGYYEPLLEGSLKKTDEYQFPIYARPDDLTTINLSLFSPRYNNETIIGRYTNQTVVPYYDRAEIQLKDSFKANAPKIAWVKDPVDLFFLHIQGSGKLRLDGGETLNVHYHTTNGRPYRSIGKLLIEEGKMLRQEMSMQRIRTYLRDHPKEVESVLNYNPSYVFFKIEPDGPWGSLEVKLTPGRSLALDWRLFPLSALAFIKTKKPLIDDYGQILSWTDCSRFVLNQDTGGVIRGPGRADLFWGNGTYAEIAAGHMQHSGTLYFLILKPDIL</sequence>
<dbReference type="GO" id="GO:0004553">
    <property type="term" value="F:hydrolase activity, hydrolyzing O-glycosyl compounds"/>
    <property type="evidence" value="ECO:0007669"/>
    <property type="project" value="InterPro"/>
</dbReference>
<keyword evidence="3" id="KW-0456">Lyase</keyword>
<dbReference type="GO" id="GO:0008933">
    <property type="term" value="F:peptidoglycan lytic transglycosylase activity"/>
    <property type="evidence" value="ECO:0007669"/>
    <property type="project" value="TreeGrafter"/>
</dbReference>
<evidence type="ECO:0000256" key="5">
    <source>
        <dbReference type="ARBA" id="ARBA00030918"/>
    </source>
</evidence>
<dbReference type="Gene3D" id="2.40.240.50">
    <property type="entry name" value="Barwin-like endoglucanases"/>
    <property type="match status" value="1"/>
</dbReference>
<proteinExistence type="predicted"/>
<dbReference type="InterPro" id="IPR036908">
    <property type="entry name" value="RlpA-like_sf"/>
</dbReference>
<dbReference type="InterPro" id="IPR005300">
    <property type="entry name" value="MltA_B"/>
</dbReference>
<organism evidence="7 8">
    <name type="scientific">Candidatus Desulfatibia profunda</name>
    <dbReference type="NCBI Taxonomy" id="2841695"/>
    <lineage>
        <taxon>Bacteria</taxon>
        <taxon>Pseudomonadati</taxon>
        <taxon>Thermodesulfobacteriota</taxon>
        <taxon>Desulfobacteria</taxon>
        <taxon>Desulfobacterales</taxon>
        <taxon>Desulfobacterales incertae sedis</taxon>
        <taxon>Candidatus Desulfatibia</taxon>
    </lineage>
</organism>
<dbReference type="EC" id="4.2.2.n1" evidence="2"/>
<dbReference type="Gene3D" id="2.40.40.10">
    <property type="entry name" value="RlpA-like domain"/>
    <property type="match status" value="1"/>
</dbReference>
<dbReference type="SMART" id="SM00925">
    <property type="entry name" value="MltA"/>
    <property type="match status" value="1"/>
</dbReference>
<evidence type="ECO:0000256" key="3">
    <source>
        <dbReference type="ARBA" id="ARBA00023239"/>
    </source>
</evidence>
<dbReference type="PANTHER" id="PTHR30124:SF0">
    <property type="entry name" value="MEMBRANE-BOUND LYTIC MUREIN TRANSGLYCOSYLASE A"/>
    <property type="match status" value="1"/>
</dbReference>
<dbReference type="InterPro" id="IPR026044">
    <property type="entry name" value="MltA"/>
</dbReference>
<protein>
    <recommendedName>
        <fullName evidence="2">peptidoglycan lytic exotransglycosylase</fullName>
        <ecNumber evidence="2">4.2.2.n1</ecNumber>
    </recommendedName>
    <alternativeName>
        <fullName evidence="5">Murein hydrolase A</fullName>
    </alternativeName>
</protein>
<dbReference type="Pfam" id="PF03562">
    <property type="entry name" value="MltA"/>
    <property type="match status" value="1"/>
</dbReference>
<dbReference type="Pfam" id="PF06725">
    <property type="entry name" value="3D"/>
    <property type="match status" value="1"/>
</dbReference>
<feature type="domain" description="Lytic transglycosylase MltA" evidence="6">
    <location>
        <begin position="142"/>
        <end position="300"/>
    </location>
</feature>
<evidence type="ECO:0000256" key="4">
    <source>
        <dbReference type="ARBA" id="ARBA00023316"/>
    </source>
</evidence>
<evidence type="ECO:0000259" key="6">
    <source>
        <dbReference type="SMART" id="SM00925"/>
    </source>
</evidence>
<evidence type="ECO:0000313" key="7">
    <source>
        <dbReference type="EMBL" id="MBC8359872.1"/>
    </source>
</evidence>
<dbReference type="GO" id="GO:0009253">
    <property type="term" value="P:peptidoglycan catabolic process"/>
    <property type="evidence" value="ECO:0007669"/>
    <property type="project" value="TreeGrafter"/>
</dbReference>
<dbReference type="AlphaFoldDB" id="A0A8J6THK2"/>
<dbReference type="EMBL" id="JACNJH010000029">
    <property type="protein sequence ID" value="MBC8359872.1"/>
    <property type="molecule type" value="Genomic_DNA"/>
</dbReference>
<dbReference type="GO" id="GO:0071555">
    <property type="term" value="P:cell wall organization"/>
    <property type="evidence" value="ECO:0007669"/>
    <property type="project" value="UniProtKB-KW"/>
</dbReference>